<comment type="caution">
    <text evidence="2">The sequence shown here is derived from an EMBL/GenBank/DDBJ whole genome shotgun (WGS) entry which is preliminary data.</text>
</comment>
<dbReference type="AlphaFoldDB" id="A0A9P4QVZ0"/>
<gene>
    <name evidence="2" type="ORF">EJ04DRAFT_523190</name>
</gene>
<feature type="compositionally biased region" description="Polar residues" evidence="1">
    <location>
        <begin position="110"/>
        <end position="125"/>
    </location>
</feature>
<feature type="compositionally biased region" description="Low complexity" evidence="1">
    <location>
        <begin position="63"/>
        <end position="74"/>
    </location>
</feature>
<feature type="compositionally biased region" description="Basic and acidic residues" evidence="1">
    <location>
        <begin position="100"/>
        <end position="109"/>
    </location>
</feature>
<feature type="compositionally biased region" description="Basic and acidic residues" evidence="1">
    <location>
        <begin position="366"/>
        <end position="376"/>
    </location>
</feature>
<feature type="region of interest" description="Disordered" evidence="1">
    <location>
        <begin position="1"/>
        <end position="151"/>
    </location>
</feature>
<dbReference type="EMBL" id="ML996141">
    <property type="protein sequence ID" value="KAF2734928.1"/>
    <property type="molecule type" value="Genomic_DNA"/>
</dbReference>
<proteinExistence type="predicted"/>
<sequence length="429" mass="48064">MVPPRPSRCRERFQTPSHELSRTLAQETPSGNSQIIYDPLSPSILSIDDLPDPAVLGAHKEQQQPSTEQPSQPSKVGKNDHIRSDELANAMIGPHARSHQQNDQEEMHKASSSALQPQPRKVSSSLRRRPPVNGLALVRTTTEDGLPYRSDEDDAECLGIIDTDPIEDGQPTRIITNIELNTKSKLRKVPLSTIYHSMQAMGSSWKAPNRSLERQTPSRPTRSPAKRLQRVFCDGFVGKELHIPLQPRKVLKKPSRKEPKSATTGVLTLVKGILPDLVDETAIHFRQNTRTSASQSRVQHNALVLYDGIREIQAGRSDLRPLTRYPTDEEVRRQLASITAPDRVSEESDSSEEFEQGEDMDEDGSGVDRSDSKSDDSNVSDSDVEKTETAKPDMPDYDFSYYANRHYFEDIPSRRYEVSAKVLVGTVVR</sequence>
<feature type="compositionally biased region" description="Basic and acidic residues" evidence="1">
    <location>
        <begin position="77"/>
        <end position="86"/>
    </location>
</feature>
<protein>
    <submittedName>
        <fullName evidence="2">Uncharacterized protein</fullName>
    </submittedName>
</protein>
<organism evidence="2 3">
    <name type="scientific">Polyplosphaeria fusca</name>
    <dbReference type="NCBI Taxonomy" id="682080"/>
    <lineage>
        <taxon>Eukaryota</taxon>
        <taxon>Fungi</taxon>
        <taxon>Dikarya</taxon>
        <taxon>Ascomycota</taxon>
        <taxon>Pezizomycotina</taxon>
        <taxon>Dothideomycetes</taxon>
        <taxon>Pleosporomycetidae</taxon>
        <taxon>Pleosporales</taxon>
        <taxon>Tetraplosphaeriaceae</taxon>
        <taxon>Polyplosphaeria</taxon>
    </lineage>
</organism>
<evidence type="ECO:0000313" key="2">
    <source>
        <dbReference type="EMBL" id="KAF2734928.1"/>
    </source>
</evidence>
<keyword evidence="3" id="KW-1185">Reference proteome</keyword>
<dbReference type="Proteomes" id="UP000799444">
    <property type="component" value="Unassembled WGS sequence"/>
</dbReference>
<feature type="compositionally biased region" description="Basic and acidic residues" evidence="1">
    <location>
        <begin position="320"/>
        <end position="333"/>
    </location>
</feature>
<reference evidence="2" key="1">
    <citation type="journal article" date="2020" name="Stud. Mycol.">
        <title>101 Dothideomycetes genomes: a test case for predicting lifestyles and emergence of pathogens.</title>
        <authorList>
            <person name="Haridas S."/>
            <person name="Albert R."/>
            <person name="Binder M."/>
            <person name="Bloem J."/>
            <person name="Labutti K."/>
            <person name="Salamov A."/>
            <person name="Andreopoulos B."/>
            <person name="Baker S."/>
            <person name="Barry K."/>
            <person name="Bills G."/>
            <person name="Bluhm B."/>
            <person name="Cannon C."/>
            <person name="Castanera R."/>
            <person name="Culley D."/>
            <person name="Daum C."/>
            <person name="Ezra D."/>
            <person name="Gonzalez J."/>
            <person name="Henrissat B."/>
            <person name="Kuo A."/>
            <person name="Liang C."/>
            <person name="Lipzen A."/>
            <person name="Lutzoni F."/>
            <person name="Magnuson J."/>
            <person name="Mondo S."/>
            <person name="Nolan M."/>
            <person name="Ohm R."/>
            <person name="Pangilinan J."/>
            <person name="Park H.-J."/>
            <person name="Ramirez L."/>
            <person name="Alfaro M."/>
            <person name="Sun H."/>
            <person name="Tritt A."/>
            <person name="Yoshinaga Y."/>
            <person name="Zwiers L.-H."/>
            <person name="Turgeon B."/>
            <person name="Goodwin S."/>
            <person name="Spatafora J."/>
            <person name="Crous P."/>
            <person name="Grigoriev I."/>
        </authorList>
    </citation>
    <scope>NUCLEOTIDE SEQUENCE</scope>
    <source>
        <strain evidence="2">CBS 125425</strain>
    </source>
</reference>
<feature type="compositionally biased region" description="Basic and acidic residues" evidence="1">
    <location>
        <begin position="383"/>
        <end position="394"/>
    </location>
</feature>
<evidence type="ECO:0000256" key="1">
    <source>
        <dbReference type="SAM" id="MobiDB-lite"/>
    </source>
</evidence>
<feature type="compositionally biased region" description="Acidic residues" evidence="1">
    <location>
        <begin position="347"/>
        <end position="365"/>
    </location>
</feature>
<feature type="compositionally biased region" description="Polar residues" evidence="1">
    <location>
        <begin position="14"/>
        <end position="35"/>
    </location>
</feature>
<feature type="region of interest" description="Disordered" evidence="1">
    <location>
        <begin position="202"/>
        <end position="226"/>
    </location>
</feature>
<evidence type="ECO:0000313" key="3">
    <source>
        <dbReference type="Proteomes" id="UP000799444"/>
    </source>
</evidence>
<accession>A0A9P4QVZ0</accession>
<feature type="region of interest" description="Disordered" evidence="1">
    <location>
        <begin position="320"/>
        <end position="398"/>
    </location>
</feature>
<dbReference type="OrthoDB" id="3794585at2759"/>
<name>A0A9P4QVZ0_9PLEO</name>